<gene>
    <name evidence="1" type="ORF">SSE37_21740</name>
</gene>
<dbReference type="EMBL" id="AAYA01000009">
    <property type="protein sequence ID" value="EBA07465.1"/>
    <property type="molecule type" value="Genomic_DNA"/>
</dbReference>
<sequence length="97" mass="10945">MHPVDELAHLRAEMQRLNAREVELRAKVLSGHAPAVGNGHRVEIVRHRRPACLKDSLPEHVLNDPWYKETRETEVVKVVDLARVGGGWAELDDAPET</sequence>
<accession>A3K5S6</accession>
<organism evidence="1 2">
    <name type="scientific">Sagittula stellata (strain ATCC 700073 / DSM 11524 / E-37)</name>
    <dbReference type="NCBI Taxonomy" id="388399"/>
    <lineage>
        <taxon>Bacteria</taxon>
        <taxon>Pseudomonadati</taxon>
        <taxon>Pseudomonadota</taxon>
        <taxon>Alphaproteobacteria</taxon>
        <taxon>Rhodobacterales</taxon>
        <taxon>Roseobacteraceae</taxon>
        <taxon>Sagittula</taxon>
    </lineage>
</organism>
<dbReference type="OrthoDB" id="7689895at2"/>
<dbReference type="AlphaFoldDB" id="A3K5S6"/>
<comment type="caution">
    <text evidence="1">The sequence shown here is derived from an EMBL/GenBank/DDBJ whole genome shotgun (WGS) entry which is preliminary data.</text>
</comment>
<evidence type="ECO:0000313" key="2">
    <source>
        <dbReference type="Proteomes" id="UP000005713"/>
    </source>
</evidence>
<reference evidence="1 2" key="1">
    <citation type="submission" date="2006-06" db="EMBL/GenBank/DDBJ databases">
        <authorList>
            <person name="Moran M.A."/>
            <person name="Ferriera S."/>
            <person name="Johnson J."/>
            <person name="Kravitz S."/>
            <person name="Beeson K."/>
            <person name="Sutton G."/>
            <person name="Rogers Y.-H."/>
            <person name="Friedman R."/>
            <person name="Frazier M."/>
            <person name="Venter J.C."/>
        </authorList>
    </citation>
    <scope>NUCLEOTIDE SEQUENCE [LARGE SCALE GENOMIC DNA]</scope>
    <source>
        <strain evidence="1 2">E-37</strain>
    </source>
</reference>
<keyword evidence="2" id="KW-1185">Reference proteome</keyword>
<proteinExistence type="predicted"/>
<protein>
    <submittedName>
        <fullName evidence="1">Uncharacterized protein</fullName>
    </submittedName>
</protein>
<name>A3K5S6_SAGS3</name>
<evidence type="ECO:0000313" key="1">
    <source>
        <dbReference type="EMBL" id="EBA07465.1"/>
    </source>
</evidence>
<dbReference type="Proteomes" id="UP000005713">
    <property type="component" value="Unassembled WGS sequence"/>
</dbReference>
<dbReference type="RefSeq" id="WP_005860493.1">
    <property type="nucleotide sequence ID" value="NZ_AAYA01000009.1"/>
</dbReference>